<accession>A0ABN1JKW6</accession>
<proteinExistence type="predicted"/>
<evidence type="ECO:0000313" key="2">
    <source>
        <dbReference type="EMBL" id="GAA0741182.1"/>
    </source>
</evidence>
<comment type="caution">
    <text evidence="2">The sequence shown here is derived from an EMBL/GenBank/DDBJ whole genome shotgun (WGS) entry which is preliminary data.</text>
</comment>
<protein>
    <submittedName>
        <fullName evidence="2">TRAP transporter substrate-binding protein</fullName>
    </submittedName>
</protein>
<organism evidence="2 3">
    <name type="scientific">Clostridium oceanicum</name>
    <dbReference type="NCBI Taxonomy" id="1543"/>
    <lineage>
        <taxon>Bacteria</taxon>
        <taxon>Bacillati</taxon>
        <taxon>Bacillota</taxon>
        <taxon>Clostridia</taxon>
        <taxon>Eubacteriales</taxon>
        <taxon>Clostridiaceae</taxon>
        <taxon>Clostridium</taxon>
    </lineage>
</organism>
<dbReference type="PIRSF" id="PIRSF006470">
    <property type="entry name" value="DctB"/>
    <property type="match status" value="1"/>
</dbReference>
<dbReference type="PANTHER" id="PTHR33376:SF2">
    <property type="entry name" value="DICARBOXYLATE-BINDING PERIPLASMIC PROTEIN"/>
    <property type="match status" value="1"/>
</dbReference>
<dbReference type="Gene3D" id="3.40.190.170">
    <property type="entry name" value="Bacterial extracellular solute-binding protein, family 7"/>
    <property type="match status" value="1"/>
</dbReference>
<keyword evidence="3" id="KW-1185">Reference proteome</keyword>
<sequence length="340" mass="38401">MLKFMKKTIIILALGSLIFSFTGCTSVEKKRIVRISHSQSQEHPDHLGLLAFEKYVESRLGDKYDVQIFPNELLGPSVKTLELTQTGAIDYVLTSTGNVETFDNIYQIFSLPYLFDSTEAYHAVMEDKKLINGIYESTKASGFQGVTWFDAGTRNFYAKTPIKTPKDLKSKKIRVIQSPVNVRMMQLLGASATPMSFGEVYTAIQQGVIDGAENNELALTNNKHGEVAKNYVYNQHQMVPDILVANVKFLEGLSTEDRKVFDGAAKEATKVERENWDKQVKEAIKKAKGMGVKFRETDIKPFKEKVMPLHKELLSQNKKLKPIYDKIQEVNKKYSVKGGK</sequence>
<evidence type="ECO:0000256" key="1">
    <source>
        <dbReference type="ARBA" id="ARBA00022729"/>
    </source>
</evidence>
<evidence type="ECO:0000313" key="3">
    <source>
        <dbReference type="Proteomes" id="UP001501510"/>
    </source>
</evidence>
<dbReference type="InterPro" id="IPR004682">
    <property type="entry name" value="TRAP_DctP"/>
</dbReference>
<dbReference type="InterPro" id="IPR018389">
    <property type="entry name" value="DctP_fam"/>
</dbReference>
<reference evidence="2 3" key="1">
    <citation type="journal article" date="2019" name="Int. J. Syst. Evol. Microbiol.">
        <title>The Global Catalogue of Microorganisms (GCM) 10K type strain sequencing project: providing services to taxonomists for standard genome sequencing and annotation.</title>
        <authorList>
            <consortium name="The Broad Institute Genomics Platform"/>
            <consortium name="The Broad Institute Genome Sequencing Center for Infectious Disease"/>
            <person name="Wu L."/>
            <person name="Ma J."/>
        </authorList>
    </citation>
    <scope>NUCLEOTIDE SEQUENCE [LARGE SCALE GENOMIC DNA]</scope>
    <source>
        <strain evidence="2 3">JCM 1407</strain>
    </source>
</reference>
<dbReference type="PANTHER" id="PTHR33376">
    <property type="match status" value="1"/>
</dbReference>
<dbReference type="EMBL" id="BAAACG010000010">
    <property type="protein sequence ID" value="GAA0741182.1"/>
    <property type="molecule type" value="Genomic_DNA"/>
</dbReference>
<keyword evidence="1" id="KW-0732">Signal</keyword>
<dbReference type="NCBIfam" id="NF037995">
    <property type="entry name" value="TRAP_S1"/>
    <property type="match status" value="1"/>
</dbReference>
<dbReference type="CDD" id="cd13671">
    <property type="entry name" value="PBP2_TRAP_SBP_like_3"/>
    <property type="match status" value="1"/>
</dbReference>
<gene>
    <name evidence="2" type="ORF">GCM10008906_22020</name>
</gene>
<dbReference type="NCBIfam" id="TIGR00787">
    <property type="entry name" value="dctP"/>
    <property type="match status" value="1"/>
</dbReference>
<name>A0ABN1JKW6_9CLOT</name>
<dbReference type="Proteomes" id="UP001501510">
    <property type="component" value="Unassembled WGS sequence"/>
</dbReference>
<dbReference type="RefSeq" id="WP_343761635.1">
    <property type="nucleotide sequence ID" value="NZ_BAAACG010000010.1"/>
</dbReference>
<dbReference type="PROSITE" id="PS51257">
    <property type="entry name" value="PROKAR_LIPOPROTEIN"/>
    <property type="match status" value="1"/>
</dbReference>
<dbReference type="Pfam" id="PF03480">
    <property type="entry name" value="DctP"/>
    <property type="match status" value="1"/>
</dbReference>
<dbReference type="InterPro" id="IPR038404">
    <property type="entry name" value="TRAP_DctP_sf"/>
</dbReference>